<evidence type="ECO:0000256" key="15">
    <source>
        <dbReference type="ARBA" id="ARBA00023306"/>
    </source>
</evidence>
<dbReference type="Proteomes" id="UP000515162">
    <property type="component" value="Chromosome 3R"/>
</dbReference>
<evidence type="ECO:0000256" key="12">
    <source>
        <dbReference type="ARBA" id="ARBA00022843"/>
    </source>
</evidence>
<evidence type="ECO:0000256" key="2">
    <source>
        <dbReference type="ARBA" id="ARBA00004186"/>
    </source>
</evidence>
<proteinExistence type="inferred from homology"/>
<comment type="similarity">
    <text evidence="4">Belongs to the IAP family.</text>
</comment>
<keyword evidence="17" id="KW-1185">Reference proteome</keyword>
<evidence type="ECO:0000256" key="16">
    <source>
        <dbReference type="ARBA" id="ARBA00023328"/>
    </source>
</evidence>
<dbReference type="GeneID" id="117143308"/>
<evidence type="ECO:0000256" key="4">
    <source>
        <dbReference type="ARBA" id="ARBA00006672"/>
    </source>
</evidence>
<evidence type="ECO:0000313" key="17">
    <source>
        <dbReference type="Proteomes" id="UP000515162"/>
    </source>
</evidence>
<dbReference type="PANTHER" id="PTHR46771">
    <property type="entry name" value="DETERIN"/>
    <property type="match status" value="1"/>
</dbReference>
<dbReference type="SUPFAM" id="SSF57924">
    <property type="entry name" value="Inhibitor of apoptosis (IAP) repeat"/>
    <property type="match status" value="1"/>
</dbReference>
<keyword evidence="6" id="KW-0597">Phosphoprotein</keyword>
<dbReference type="InterPro" id="IPR001370">
    <property type="entry name" value="BIR_rpt"/>
</dbReference>
<dbReference type="AlphaFoldDB" id="A0A6P8KI76"/>
<dbReference type="PANTHER" id="PTHR46771:SF5">
    <property type="entry name" value="DETERIN"/>
    <property type="match status" value="1"/>
</dbReference>
<dbReference type="GO" id="GO:0051301">
    <property type="term" value="P:cell division"/>
    <property type="evidence" value="ECO:0007669"/>
    <property type="project" value="UniProtKB-KW"/>
</dbReference>
<keyword evidence="7" id="KW-0132">Cell division</keyword>
<dbReference type="PROSITE" id="PS50143">
    <property type="entry name" value="BIR_REPEAT_2"/>
    <property type="match status" value="1"/>
</dbReference>
<dbReference type="GO" id="GO:0005634">
    <property type="term" value="C:nucleus"/>
    <property type="evidence" value="ECO:0007669"/>
    <property type="project" value="UniProtKB-SubCell"/>
</dbReference>
<keyword evidence="5" id="KW-0963">Cytoplasm</keyword>
<dbReference type="Pfam" id="PF00653">
    <property type="entry name" value="BIR"/>
    <property type="match status" value="1"/>
</dbReference>
<keyword evidence="9" id="KW-0498">Mitosis</keyword>
<dbReference type="CDD" id="cd00022">
    <property type="entry name" value="BIR"/>
    <property type="match status" value="1"/>
</dbReference>
<dbReference type="GO" id="GO:0005819">
    <property type="term" value="C:spindle"/>
    <property type="evidence" value="ECO:0007669"/>
    <property type="project" value="UniProtKB-SubCell"/>
</dbReference>
<evidence type="ECO:0000256" key="3">
    <source>
        <dbReference type="ARBA" id="ARBA00004584"/>
    </source>
</evidence>
<dbReference type="GO" id="GO:0000775">
    <property type="term" value="C:chromosome, centromeric region"/>
    <property type="evidence" value="ECO:0007669"/>
    <property type="project" value="UniProtKB-SubCell"/>
</dbReference>
<keyword evidence="10" id="KW-0159">Chromosome partition</keyword>
<name>A0A6P8KI76_DROMA</name>
<evidence type="ECO:0000256" key="9">
    <source>
        <dbReference type="ARBA" id="ARBA00022776"/>
    </source>
</evidence>
<reference evidence="18" key="1">
    <citation type="submission" date="2025-08" db="UniProtKB">
        <authorList>
            <consortium name="RefSeq"/>
        </authorList>
    </citation>
    <scope>IDENTIFICATION</scope>
    <source>
        <strain evidence="18">Mau12</strain>
        <tissue evidence="18">Whole Body</tissue>
    </source>
</reference>
<evidence type="ECO:0000256" key="13">
    <source>
        <dbReference type="ARBA" id="ARBA00023212"/>
    </source>
</evidence>
<gene>
    <name evidence="18" type="primary">LOC117143308</name>
</gene>
<accession>A0A6P8KI76</accession>
<dbReference type="GO" id="GO:0007059">
    <property type="term" value="P:chromosome segregation"/>
    <property type="evidence" value="ECO:0007669"/>
    <property type="project" value="UniProtKB-KW"/>
</dbReference>
<evidence type="ECO:0000256" key="5">
    <source>
        <dbReference type="ARBA" id="ARBA00022490"/>
    </source>
</evidence>
<dbReference type="CTD" id="42077"/>
<organism evidence="17 18">
    <name type="scientific">Drosophila mauritiana</name>
    <name type="common">Fruit fly</name>
    <dbReference type="NCBI Taxonomy" id="7226"/>
    <lineage>
        <taxon>Eukaryota</taxon>
        <taxon>Metazoa</taxon>
        <taxon>Ecdysozoa</taxon>
        <taxon>Arthropoda</taxon>
        <taxon>Hexapoda</taxon>
        <taxon>Insecta</taxon>
        <taxon>Pterygota</taxon>
        <taxon>Neoptera</taxon>
        <taxon>Endopterygota</taxon>
        <taxon>Diptera</taxon>
        <taxon>Brachycera</taxon>
        <taxon>Muscomorpha</taxon>
        <taxon>Ephydroidea</taxon>
        <taxon>Drosophilidae</taxon>
        <taxon>Drosophila</taxon>
        <taxon>Sophophora</taxon>
    </lineage>
</organism>
<keyword evidence="8" id="KW-0479">Metal-binding</keyword>
<evidence type="ECO:0000256" key="10">
    <source>
        <dbReference type="ARBA" id="ARBA00022829"/>
    </source>
</evidence>
<dbReference type="GO" id="GO:0046872">
    <property type="term" value="F:metal ion binding"/>
    <property type="evidence" value="ECO:0007669"/>
    <property type="project" value="UniProtKB-KW"/>
</dbReference>
<evidence type="ECO:0000256" key="14">
    <source>
        <dbReference type="ARBA" id="ARBA00023242"/>
    </source>
</evidence>
<keyword evidence="12" id="KW-0832">Ubl conjugation</keyword>
<keyword evidence="14" id="KW-0539">Nucleus</keyword>
<comment type="subcellular location">
    <subcellularLocation>
        <location evidence="3">Chromosome</location>
        <location evidence="3">Centromere</location>
    </subcellularLocation>
    <subcellularLocation>
        <location evidence="2">Cytoplasm</location>
        <location evidence="2">Cytoskeleton</location>
        <location evidence="2">Spindle</location>
    </subcellularLocation>
    <subcellularLocation>
        <location evidence="1">Nucleus</location>
    </subcellularLocation>
</comment>
<keyword evidence="11" id="KW-0862">Zinc</keyword>
<evidence type="ECO:0000313" key="18">
    <source>
        <dbReference type="RefSeq" id="XP_033163809.1"/>
    </source>
</evidence>
<dbReference type="InterPro" id="IPR051190">
    <property type="entry name" value="Baculoviral_IAP"/>
</dbReference>
<dbReference type="SMART" id="SM00238">
    <property type="entry name" value="BIR"/>
    <property type="match status" value="1"/>
</dbReference>
<sequence length="154" mass="17526">MESPAVNEVAASLVGGEKLEVFRKLNLLEQHRVESYKSWPFPETASCSISKMAEAGFYWTGTKRENDTATCFVCGKTLDGWEPEDDPWKEHVKHAPQCEFAKLSCPERNLTVSQFLEILGTVVKGSIEKTCKAFKSSFVRENEKRLDEFTRNQK</sequence>
<dbReference type="RefSeq" id="XP_033163809.1">
    <property type="nucleotide sequence ID" value="XM_033307918.1"/>
</dbReference>
<dbReference type="FunFam" id="1.10.1170.10:FF:000009">
    <property type="entry name" value="Baculoviral IAP repeat-containing protein 5"/>
    <property type="match status" value="1"/>
</dbReference>
<evidence type="ECO:0000256" key="11">
    <source>
        <dbReference type="ARBA" id="ARBA00022833"/>
    </source>
</evidence>
<protein>
    <submittedName>
        <fullName evidence="18">Baculoviral IAP repeat-containing protein 5</fullName>
    </submittedName>
</protein>
<keyword evidence="15" id="KW-0131">Cell cycle</keyword>
<evidence type="ECO:0000256" key="1">
    <source>
        <dbReference type="ARBA" id="ARBA00004123"/>
    </source>
</evidence>
<dbReference type="Gene3D" id="1.10.1170.10">
    <property type="entry name" value="Inhibitor Of Apoptosis Protein (2mihbC-IAP-1), Chain A"/>
    <property type="match status" value="1"/>
</dbReference>
<evidence type="ECO:0000256" key="7">
    <source>
        <dbReference type="ARBA" id="ARBA00022618"/>
    </source>
</evidence>
<evidence type="ECO:0000256" key="6">
    <source>
        <dbReference type="ARBA" id="ARBA00022553"/>
    </source>
</evidence>
<keyword evidence="13" id="KW-0206">Cytoskeleton</keyword>
<keyword evidence="16" id="KW-0137">Centromere</keyword>
<evidence type="ECO:0000256" key="8">
    <source>
        <dbReference type="ARBA" id="ARBA00022723"/>
    </source>
</evidence>